<dbReference type="PROSITE" id="PS00171">
    <property type="entry name" value="TIM_1"/>
    <property type="match status" value="1"/>
</dbReference>
<evidence type="ECO:0000313" key="3">
    <source>
        <dbReference type="EMBL" id="MFC3493780.1"/>
    </source>
</evidence>
<dbReference type="SUPFAM" id="SSF51351">
    <property type="entry name" value="Triosephosphate isomerase (TIM)"/>
    <property type="match status" value="1"/>
</dbReference>
<comment type="caution">
    <text evidence="3">The sequence shown here is derived from an EMBL/GenBank/DDBJ whole genome shotgun (WGS) entry which is preliminary data.</text>
</comment>
<comment type="subunit">
    <text evidence="2">Homodimer.</text>
</comment>
<comment type="catalytic activity">
    <reaction evidence="2">
        <text>D-glyceraldehyde 3-phosphate = dihydroxyacetone phosphate</text>
        <dbReference type="Rhea" id="RHEA:18585"/>
        <dbReference type="ChEBI" id="CHEBI:57642"/>
        <dbReference type="ChEBI" id="CHEBI:59776"/>
        <dbReference type="EC" id="5.3.1.1"/>
    </reaction>
</comment>
<keyword evidence="2" id="KW-0963">Cytoplasm</keyword>
<dbReference type="RefSeq" id="WP_387976817.1">
    <property type="nucleotide sequence ID" value="NZ_JBHRWO010000012.1"/>
</dbReference>
<name>A0ABV7PZ02_9ACTN</name>
<dbReference type="GO" id="GO:0016853">
    <property type="term" value="F:isomerase activity"/>
    <property type="evidence" value="ECO:0007669"/>
    <property type="project" value="UniProtKB-KW"/>
</dbReference>
<accession>A0ABV7PZ02</accession>
<evidence type="ECO:0000256" key="1">
    <source>
        <dbReference type="ARBA" id="ARBA00023235"/>
    </source>
</evidence>
<dbReference type="InterPro" id="IPR000652">
    <property type="entry name" value="Triosephosphate_isomerase"/>
</dbReference>
<keyword evidence="1 2" id="KW-0413">Isomerase</keyword>
<comment type="similarity">
    <text evidence="2">Belongs to the triosephosphate isomerase family.</text>
</comment>
<keyword evidence="2" id="KW-0324">Glycolysis</keyword>
<dbReference type="InterPro" id="IPR020861">
    <property type="entry name" value="Triosephosphate_isomerase_AS"/>
</dbReference>
<dbReference type="Gene3D" id="3.20.20.70">
    <property type="entry name" value="Aldolase class I"/>
    <property type="match status" value="1"/>
</dbReference>
<evidence type="ECO:0000313" key="4">
    <source>
        <dbReference type="Proteomes" id="UP001595712"/>
    </source>
</evidence>
<dbReference type="Pfam" id="PF00121">
    <property type="entry name" value="TIM"/>
    <property type="match status" value="1"/>
</dbReference>
<dbReference type="EC" id="5.3.1.1" evidence="2"/>
<dbReference type="Proteomes" id="UP001595712">
    <property type="component" value="Unassembled WGS sequence"/>
</dbReference>
<keyword evidence="2" id="KW-0312">Gluconeogenesis</keyword>
<dbReference type="CDD" id="cd00311">
    <property type="entry name" value="TIM"/>
    <property type="match status" value="1"/>
</dbReference>
<gene>
    <name evidence="3" type="ORF">ACFO8M_14965</name>
</gene>
<dbReference type="PANTHER" id="PTHR21139">
    <property type="entry name" value="TRIOSEPHOSPHATE ISOMERASE"/>
    <property type="match status" value="1"/>
</dbReference>
<comment type="pathway">
    <text evidence="2">Carbohydrate degradation; glycolysis; D-glyceraldehyde 3-phosphate from glycerone phosphate: step 1/1.</text>
</comment>
<dbReference type="InterPro" id="IPR013785">
    <property type="entry name" value="Aldolase_TIM"/>
</dbReference>
<dbReference type="PANTHER" id="PTHR21139:SF2">
    <property type="entry name" value="TRIOSEPHOSPHATE ISOMERASE"/>
    <property type="match status" value="1"/>
</dbReference>
<proteinExistence type="inferred from homology"/>
<sequence length="252" mass="26563">MPLLIGTSLKLYFGRERTSTWSRAVIEDCRTHPAVSEGRVEPFIVPSFLSIPEVAALAEGTPVLVGAQDVHWEEGPYTGEVSAPQLRDFGATLVEIGHAERRRLFGETDETAARKVRAVLAAGLVPLLCVGETERGSAAAAALAGITQLAASLRLALEDGLSGRVIVAYEPVWAIGVAEPAPDAHIRAVCTALRIELDRAGFAADSAVIYGGSAGPGLLGRIAPAAQGLFLGRSAHDPRAMRRILDEALELT</sequence>
<evidence type="ECO:0000256" key="2">
    <source>
        <dbReference type="RuleBase" id="RU363013"/>
    </source>
</evidence>
<dbReference type="EMBL" id="JBHRWO010000012">
    <property type="protein sequence ID" value="MFC3493780.1"/>
    <property type="molecule type" value="Genomic_DNA"/>
</dbReference>
<comment type="subcellular location">
    <subcellularLocation>
        <location evidence="2">Cytoplasm</location>
    </subcellularLocation>
</comment>
<reference evidence="4" key="1">
    <citation type="journal article" date="2019" name="Int. J. Syst. Evol. Microbiol.">
        <title>The Global Catalogue of Microorganisms (GCM) 10K type strain sequencing project: providing services to taxonomists for standard genome sequencing and annotation.</title>
        <authorList>
            <consortium name="The Broad Institute Genomics Platform"/>
            <consortium name="The Broad Institute Genome Sequencing Center for Infectious Disease"/>
            <person name="Wu L."/>
            <person name="Ma J."/>
        </authorList>
    </citation>
    <scope>NUCLEOTIDE SEQUENCE [LARGE SCALE GENOMIC DNA]</scope>
    <source>
        <strain evidence="4">CGMCC 4.7396</strain>
    </source>
</reference>
<organism evidence="3 4">
    <name type="scientific">Glycomyces rhizosphaerae</name>
    <dbReference type="NCBI Taxonomy" id="2054422"/>
    <lineage>
        <taxon>Bacteria</taxon>
        <taxon>Bacillati</taxon>
        <taxon>Actinomycetota</taxon>
        <taxon>Actinomycetes</taxon>
        <taxon>Glycomycetales</taxon>
        <taxon>Glycomycetaceae</taxon>
        <taxon>Glycomyces</taxon>
    </lineage>
</organism>
<keyword evidence="4" id="KW-1185">Reference proteome</keyword>
<protein>
    <recommendedName>
        <fullName evidence="2">Triosephosphate isomerase</fullName>
        <ecNumber evidence="2">5.3.1.1</ecNumber>
    </recommendedName>
</protein>
<dbReference type="InterPro" id="IPR035990">
    <property type="entry name" value="TIM_sf"/>
</dbReference>
<dbReference type="PROSITE" id="PS51440">
    <property type="entry name" value="TIM_2"/>
    <property type="match status" value="1"/>
</dbReference>
<comment type="pathway">
    <text evidence="2">Carbohydrate biosynthesis; gluconeogenesis.</text>
</comment>